<evidence type="ECO:0000256" key="1">
    <source>
        <dbReference type="ARBA" id="ARBA00009477"/>
    </source>
</evidence>
<evidence type="ECO:0000313" key="7">
    <source>
        <dbReference type="Proteomes" id="UP000664122"/>
    </source>
</evidence>
<comment type="similarity">
    <text evidence="1">Belongs to the membrane fusion protein (MFP) (TC 8.A.1) family.</text>
</comment>
<dbReference type="InterPro" id="IPR058792">
    <property type="entry name" value="Beta-barrel_RND_2"/>
</dbReference>
<dbReference type="SUPFAM" id="SSF111369">
    <property type="entry name" value="HlyD-like secretion proteins"/>
    <property type="match status" value="1"/>
</dbReference>
<dbReference type="Gene3D" id="2.40.420.20">
    <property type="match status" value="1"/>
</dbReference>
<keyword evidence="2" id="KW-0175">Coiled coil</keyword>
<feature type="coiled-coil region" evidence="2">
    <location>
        <begin position="143"/>
        <end position="194"/>
    </location>
</feature>
<dbReference type="GO" id="GO:1990281">
    <property type="term" value="C:efflux pump complex"/>
    <property type="evidence" value="ECO:0007669"/>
    <property type="project" value="TreeGrafter"/>
</dbReference>
<dbReference type="Pfam" id="PF25973">
    <property type="entry name" value="BSH_CzcB"/>
    <property type="match status" value="1"/>
</dbReference>
<dbReference type="Proteomes" id="UP000664122">
    <property type="component" value="Unassembled WGS sequence"/>
</dbReference>
<keyword evidence="7" id="KW-1185">Reference proteome</keyword>
<dbReference type="GO" id="GO:0015562">
    <property type="term" value="F:efflux transmembrane transporter activity"/>
    <property type="evidence" value="ECO:0007669"/>
    <property type="project" value="TreeGrafter"/>
</dbReference>
<dbReference type="AlphaFoldDB" id="A0A939JVA2"/>
<proteinExistence type="inferred from homology"/>
<comment type="caution">
    <text evidence="6">The sequence shown here is derived from an EMBL/GenBank/DDBJ whole genome shotgun (WGS) entry which is preliminary data.</text>
</comment>
<reference evidence="6" key="1">
    <citation type="submission" date="2021-03" db="EMBL/GenBank/DDBJ databases">
        <title>Whole genome sequence of Jiella sp. CQZ9-1.</title>
        <authorList>
            <person name="Tuo L."/>
        </authorList>
    </citation>
    <scope>NUCLEOTIDE SEQUENCE</scope>
    <source>
        <strain evidence="6">CQZ9-1</strain>
    </source>
</reference>
<gene>
    <name evidence="6" type="ORF">J1C48_15560</name>
</gene>
<sequence length="450" mass="47988">MAIVRQILVTVIVLIGMGAAYLKLQPAAGQALLASGLSLPDPMRRAITWLAPAPRDVATATRSGRGRHGFADGPQLVVANPVETGRTRTAMRAIGTGEAARSVTVYPDNTTGIIERVAVKSGDQVAAGEPLVVLEHTTEELAVDRARIALDAAEAKLSRYQTLNKSRTISSVEVNDVLRERDNAKIDLRSAELALAKRTIRAPIAGRIGIVSVNVGDLVNTQTVIAKVDDRQEIKVVFYTPESFVSELKIGAPVRAVPTAQPDKTFNGHISAIDSRLDEASRTLRTEAMIDNSADSLRPGMSFTVSLSLDGEEYLSVDPLSVVWERNGPLVWKIVDGKAQKAPVTIVERNIDRVLVASQALKVGDPVVVEGLQSMRPGVKVRIEGQTPETQSPVAGAAGRRQDAAKAETGQDKRSAAEAVGGGTRLVDAAAAHEIPARDAQNERPATDRE</sequence>
<protein>
    <submittedName>
        <fullName evidence="6">Efflux RND transporter periplasmic adaptor subunit</fullName>
    </submittedName>
</protein>
<feature type="compositionally biased region" description="Basic and acidic residues" evidence="3">
    <location>
        <begin position="435"/>
        <end position="450"/>
    </location>
</feature>
<dbReference type="FunFam" id="2.40.30.170:FF:000010">
    <property type="entry name" value="Efflux RND transporter periplasmic adaptor subunit"/>
    <property type="match status" value="1"/>
</dbReference>
<evidence type="ECO:0000256" key="2">
    <source>
        <dbReference type="SAM" id="Coils"/>
    </source>
</evidence>
<evidence type="ECO:0000313" key="6">
    <source>
        <dbReference type="EMBL" id="MBO0663995.1"/>
    </source>
</evidence>
<dbReference type="EMBL" id="JAFMPP010000015">
    <property type="protein sequence ID" value="MBO0663995.1"/>
    <property type="molecule type" value="Genomic_DNA"/>
</dbReference>
<dbReference type="PANTHER" id="PTHR30469">
    <property type="entry name" value="MULTIDRUG RESISTANCE PROTEIN MDTA"/>
    <property type="match status" value="1"/>
</dbReference>
<evidence type="ECO:0000259" key="4">
    <source>
        <dbReference type="Pfam" id="PF25954"/>
    </source>
</evidence>
<dbReference type="Gene3D" id="2.40.50.100">
    <property type="match status" value="1"/>
</dbReference>
<feature type="compositionally biased region" description="Basic and acidic residues" evidence="3">
    <location>
        <begin position="400"/>
        <end position="416"/>
    </location>
</feature>
<accession>A0A939JVA2</accession>
<dbReference type="InterPro" id="IPR006143">
    <property type="entry name" value="RND_pump_MFP"/>
</dbReference>
<dbReference type="RefSeq" id="WP_207258915.1">
    <property type="nucleotide sequence ID" value="NZ_JAFMPP010000015.1"/>
</dbReference>
<evidence type="ECO:0000256" key="3">
    <source>
        <dbReference type="SAM" id="MobiDB-lite"/>
    </source>
</evidence>
<dbReference type="Gene3D" id="2.40.30.170">
    <property type="match status" value="1"/>
</dbReference>
<feature type="region of interest" description="Disordered" evidence="3">
    <location>
        <begin position="385"/>
        <end position="450"/>
    </location>
</feature>
<evidence type="ECO:0000259" key="5">
    <source>
        <dbReference type="Pfam" id="PF25973"/>
    </source>
</evidence>
<dbReference type="PANTHER" id="PTHR30469:SF11">
    <property type="entry name" value="BLL4320 PROTEIN"/>
    <property type="match status" value="1"/>
</dbReference>
<feature type="domain" description="CusB-like beta-barrel" evidence="4">
    <location>
        <begin position="238"/>
        <end position="308"/>
    </location>
</feature>
<dbReference type="NCBIfam" id="TIGR01730">
    <property type="entry name" value="RND_mfp"/>
    <property type="match status" value="1"/>
</dbReference>
<dbReference type="Gene3D" id="1.10.287.470">
    <property type="entry name" value="Helix hairpin bin"/>
    <property type="match status" value="1"/>
</dbReference>
<organism evidence="6 7">
    <name type="scientific">Jiella flava</name>
    <dbReference type="NCBI Taxonomy" id="2816857"/>
    <lineage>
        <taxon>Bacteria</taxon>
        <taxon>Pseudomonadati</taxon>
        <taxon>Pseudomonadota</taxon>
        <taxon>Alphaproteobacteria</taxon>
        <taxon>Hyphomicrobiales</taxon>
        <taxon>Aurantimonadaceae</taxon>
        <taxon>Jiella</taxon>
    </lineage>
</organism>
<dbReference type="Pfam" id="PF25954">
    <property type="entry name" value="Beta-barrel_RND_2"/>
    <property type="match status" value="1"/>
</dbReference>
<dbReference type="InterPro" id="IPR058647">
    <property type="entry name" value="BSH_CzcB-like"/>
</dbReference>
<name>A0A939JVA2_9HYPH</name>
<feature type="domain" description="CzcB-like barrel-sandwich hybrid" evidence="5">
    <location>
        <begin position="109"/>
        <end position="230"/>
    </location>
</feature>